<name>A0ACC0GEW3_9ERIC</name>
<organism evidence="1 2">
    <name type="scientific">Camellia lanceoleosa</name>
    <dbReference type="NCBI Taxonomy" id="1840588"/>
    <lineage>
        <taxon>Eukaryota</taxon>
        <taxon>Viridiplantae</taxon>
        <taxon>Streptophyta</taxon>
        <taxon>Embryophyta</taxon>
        <taxon>Tracheophyta</taxon>
        <taxon>Spermatophyta</taxon>
        <taxon>Magnoliopsida</taxon>
        <taxon>eudicotyledons</taxon>
        <taxon>Gunneridae</taxon>
        <taxon>Pentapetalae</taxon>
        <taxon>asterids</taxon>
        <taxon>Ericales</taxon>
        <taxon>Theaceae</taxon>
        <taxon>Camellia</taxon>
    </lineage>
</organism>
<keyword evidence="2" id="KW-1185">Reference proteome</keyword>
<evidence type="ECO:0000313" key="2">
    <source>
        <dbReference type="Proteomes" id="UP001060215"/>
    </source>
</evidence>
<dbReference type="EMBL" id="CM045767">
    <property type="protein sequence ID" value="KAI7997971.1"/>
    <property type="molecule type" value="Genomic_DNA"/>
</dbReference>
<proteinExistence type="predicted"/>
<protein>
    <submittedName>
        <fullName evidence="1">Uncharacterized protein</fullName>
    </submittedName>
</protein>
<evidence type="ECO:0000313" key="1">
    <source>
        <dbReference type="EMBL" id="KAI7997971.1"/>
    </source>
</evidence>
<gene>
    <name evidence="1" type="ORF">LOK49_LG10G02772</name>
</gene>
<reference evidence="1 2" key="1">
    <citation type="journal article" date="2022" name="Plant J.">
        <title>Chromosome-level genome of Camellia lanceoleosa provides a valuable resource for understanding genome evolution and self-incompatibility.</title>
        <authorList>
            <person name="Gong W."/>
            <person name="Xiao S."/>
            <person name="Wang L."/>
            <person name="Liao Z."/>
            <person name="Chang Y."/>
            <person name="Mo W."/>
            <person name="Hu G."/>
            <person name="Li W."/>
            <person name="Zhao G."/>
            <person name="Zhu H."/>
            <person name="Hu X."/>
            <person name="Ji K."/>
            <person name="Xiang X."/>
            <person name="Song Q."/>
            <person name="Yuan D."/>
            <person name="Jin S."/>
            <person name="Zhang L."/>
        </authorList>
    </citation>
    <scope>NUCLEOTIDE SEQUENCE [LARGE SCALE GENOMIC DNA]</scope>
    <source>
        <strain evidence="1">SQ_2022a</strain>
    </source>
</reference>
<comment type="caution">
    <text evidence="1">The sequence shown here is derived from an EMBL/GenBank/DDBJ whole genome shotgun (WGS) entry which is preliminary data.</text>
</comment>
<sequence>MAGLQYKFFPTDFFFPPQRSITRDGATQNLLPIRNNEKIEDRDASKALIHREINDKRLKSLPSSSLPLSPIIINPKQENQDGSITSMAGLQYKFFPTDFFFPPQQSVNSTDIPLQQVLPIKPRKIDDINGCEQPITPIINDKHLKAPPSSSLPISPIGKENQSKLH</sequence>
<accession>A0ACC0GEW3</accession>
<dbReference type="Proteomes" id="UP001060215">
    <property type="component" value="Chromosome 10"/>
</dbReference>